<accession>A0A074W1M4</accession>
<evidence type="ECO:0000313" key="3">
    <source>
        <dbReference type="Proteomes" id="UP000030672"/>
    </source>
</evidence>
<dbReference type="RefSeq" id="XP_040884028.1">
    <property type="nucleotide sequence ID" value="XM_041027225.1"/>
</dbReference>
<protein>
    <submittedName>
        <fullName evidence="2">Uncharacterized protein</fullName>
    </submittedName>
</protein>
<dbReference type="HOGENOM" id="CLU_997427_0_0_1"/>
<proteinExistence type="predicted"/>
<sequence length="272" mass="30938">MPRVTENGKYECRGCRKEYVKHQRFWDHTHSCKSNRDAYLKILALELDPEDTQVQEDLGITYEYVLNPKLLNEAEMEVVTEMRRQANKWGSTHLTPEVVQNLGNWSDGEIMRALISKRKRTPAEDDLDVSNLAPLPNPNASVTSHRTYHAPSPPPLEDLLASPSFTNPVNHPPALNITHPQVYAQDQTSDTVNHSIPQQSLEIEDSVYLGDFTSSFDLAFAKWLDEENISKAAIGRLLKDPAMQPITSKLSWKSVSKMKNRLESVEFHEDSE</sequence>
<keyword evidence="3" id="KW-1185">Reference proteome</keyword>
<gene>
    <name evidence="2" type="ORF">M437DRAFT_79668</name>
</gene>
<organism evidence="2 3">
    <name type="scientific">Aureobasidium melanogenum (strain CBS 110374)</name>
    <name type="common">Aureobasidium pullulans var. melanogenum</name>
    <dbReference type="NCBI Taxonomy" id="1043003"/>
    <lineage>
        <taxon>Eukaryota</taxon>
        <taxon>Fungi</taxon>
        <taxon>Dikarya</taxon>
        <taxon>Ascomycota</taxon>
        <taxon>Pezizomycotina</taxon>
        <taxon>Dothideomycetes</taxon>
        <taxon>Dothideomycetidae</taxon>
        <taxon>Dothideales</taxon>
        <taxon>Saccotheciaceae</taxon>
        <taxon>Aureobasidium</taxon>
    </lineage>
</organism>
<reference evidence="2 3" key="1">
    <citation type="journal article" date="2014" name="BMC Genomics">
        <title>Genome sequencing of four Aureobasidium pullulans varieties: biotechnological potential, stress tolerance, and description of new species.</title>
        <authorList>
            <person name="Gostin Ar C."/>
            <person name="Ohm R.A."/>
            <person name="Kogej T."/>
            <person name="Sonjak S."/>
            <person name="Turk M."/>
            <person name="Zajc J."/>
            <person name="Zalar P."/>
            <person name="Grube M."/>
            <person name="Sun H."/>
            <person name="Han J."/>
            <person name="Sharma A."/>
            <person name="Chiniquy J."/>
            <person name="Ngan C.Y."/>
            <person name="Lipzen A."/>
            <person name="Barry K."/>
            <person name="Grigoriev I.V."/>
            <person name="Gunde-Cimerman N."/>
        </authorList>
    </citation>
    <scope>NUCLEOTIDE SEQUENCE [LARGE SCALE GENOMIC DNA]</scope>
    <source>
        <strain evidence="2 3">CBS 110374</strain>
    </source>
</reference>
<feature type="region of interest" description="Disordered" evidence="1">
    <location>
        <begin position="121"/>
        <end position="151"/>
    </location>
</feature>
<evidence type="ECO:0000313" key="2">
    <source>
        <dbReference type="EMBL" id="KEQ67005.1"/>
    </source>
</evidence>
<dbReference type="Proteomes" id="UP000030672">
    <property type="component" value="Unassembled WGS sequence"/>
</dbReference>
<dbReference type="GeneID" id="63920598"/>
<name>A0A074W1M4_AURM1</name>
<dbReference type="EMBL" id="KL584824">
    <property type="protein sequence ID" value="KEQ67005.1"/>
    <property type="molecule type" value="Genomic_DNA"/>
</dbReference>
<evidence type="ECO:0000256" key="1">
    <source>
        <dbReference type="SAM" id="MobiDB-lite"/>
    </source>
</evidence>
<dbReference type="AlphaFoldDB" id="A0A074W1M4"/>